<keyword evidence="5" id="KW-1185">Reference proteome</keyword>
<evidence type="ECO:0000256" key="1">
    <source>
        <dbReference type="ARBA" id="ARBA00022741"/>
    </source>
</evidence>
<keyword evidence="1" id="KW-0547">Nucleotide-binding</keyword>
<evidence type="ECO:0000259" key="3">
    <source>
        <dbReference type="PROSITE" id="PS50893"/>
    </source>
</evidence>
<dbReference type="Pfam" id="PF12848">
    <property type="entry name" value="ABC_tran_Xtn"/>
    <property type="match status" value="1"/>
</dbReference>
<dbReference type="InterPro" id="IPR017871">
    <property type="entry name" value="ABC_transporter-like_CS"/>
</dbReference>
<keyword evidence="2" id="KW-0067">ATP-binding</keyword>
<dbReference type="Proteomes" id="UP000243605">
    <property type="component" value="Unassembled WGS sequence"/>
</dbReference>
<dbReference type="Pfam" id="PF00005">
    <property type="entry name" value="ABC_tran"/>
    <property type="match status" value="2"/>
</dbReference>
<dbReference type="InterPro" id="IPR032781">
    <property type="entry name" value="ABC_tran_Xtn"/>
</dbReference>
<evidence type="ECO:0000256" key="2">
    <source>
        <dbReference type="ARBA" id="ARBA00022840"/>
    </source>
</evidence>
<gene>
    <name evidence="4" type="ORF">SAMN05192557_1806</name>
</gene>
<dbReference type="InterPro" id="IPR027417">
    <property type="entry name" value="P-loop_NTPase"/>
</dbReference>
<dbReference type="PROSITE" id="PS00211">
    <property type="entry name" value="ABC_TRANSPORTER_1"/>
    <property type="match status" value="2"/>
</dbReference>
<name>A0A662Z716_9STAP</name>
<sequence length="542" mass="62565">MNILNVSQVSKSFTGDMIFEDIKFEIKDKDRIGLIGRNGEGKTTLFKLIAGEEHPDNGFINLKKDAKIGLLSQIPNLPDEQQVIDALKNVFEYLNETESLMQKLEKDMVEQPENMEKILNRYADVQNEFEALGGYEKDSKINFVIHGLKIADLKNREWQYLSGGERTKVGLAMLLLSSPDLLLLDEPTNHLDIESIEWLTQFILNYKGAVMIISHDRYFLDETVGKIFEIDQQQLYVYHGNYSYFVKEKHDRIIQEYEAYKTQQKKIEKMKEQIKQLKIWANQANPPNAALHRRAKSMEKALARIDVKKKPILEAKKMQLDMEQSGKTAKDIFIFEDVAKMYEDILFEDVNMSIYRNEHVAIVGANGTGKSTLLKMMLGDVEADDGVISRAENIKIGYLAQHDFNNGDDTVLEAYRDYAHVTEGEARNHLAGYLFYGYDVYKKVKDLSGGEKMRLRWAQIVTNDFNVLILDEPTNHLDIDSKEMLEDALESFNGTIIAVSHDRYFLDKFFNKTLWLESGMLSEYVGNYSYAKEKRRSLNEQN</sequence>
<dbReference type="NCBIfam" id="NF000355">
    <property type="entry name" value="ribo_prot_ABC_F"/>
    <property type="match status" value="1"/>
</dbReference>
<proteinExistence type="predicted"/>
<dbReference type="GO" id="GO:0016887">
    <property type="term" value="F:ATP hydrolysis activity"/>
    <property type="evidence" value="ECO:0007669"/>
    <property type="project" value="InterPro"/>
</dbReference>
<protein>
    <submittedName>
        <fullName evidence="4">ATPase components of ABC transporters with duplicated ATPase domains</fullName>
    </submittedName>
</protein>
<dbReference type="OrthoDB" id="9760950at2"/>
<dbReference type="PROSITE" id="PS50893">
    <property type="entry name" value="ABC_TRANSPORTER_2"/>
    <property type="match status" value="2"/>
</dbReference>
<dbReference type="EMBL" id="FOIT01000006">
    <property type="protein sequence ID" value="SEW14490.1"/>
    <property type="molecule type" value="Genomic_DNA"/>
</dbReference>
<dbReference type="PANTHER" id="PTHR42855">
    <property type="entry name" value="ABC TRANSPORTER ATP-BINDING SUBUNIT"/>
    <property type="match status" value="1"/>
</dbReference>
<dbReference type="InterPro" id="IPR003439">
    <property type="entry name" value="ABC_transporter-like_ATP-bd"/>
</dbReference>
<dbReference type="SMART" id="SM00382">
    <property type="entry name" value="AAA"/>
    <property type="match status" value="2"/>
</dbReference>
<evidence type="ECO:0000313" key="4">
    <source>
        <dbReference type="EMBL" id="SEW14490.1"/>
    </source>
</evidence>
<feature type="domain" description="ABC transporter" evidence="3">
    <location>
        <begin position="4"/>
        <end position="257"/>
    </location>
</feature>
<dbReference type="FunFam" id="3.40.50.300:FF:000011">
    <property type="entry name" value="Putative ABC transporter ATP-binding component"/>
    <property type="match status" value="1"/>
</dbReference>
<dbReference type="CDD" id="cd03221">
    <property type="entry name" value="ABCF_EF-3"/>
    <property type="match status" value="2"/>
</dbReference>
<reference evidence="4 5" key="1">
    <citation type="submission" date="2016-10" db="EMBL/GenBank/DDBJ databases">
        <authorList>
            <person name="Varghese N."/>
            <person name="Submissions S."/>
        </authorList>
    </citation>
    <scope>NUCLEOTIDE SEQUENCE [LARGE SCALE GENOMIC DNA]</scope>
    <source>
        <strain evidence="4 5">IBRC-M10081</strain>
    </source>
</reference>
<dbReference type="InterPro" id="IPR051309">
    <property type="entry name" value="ABCF_ATPase"/>
</dbReference>
<accession>A0A662Z716</accession>
<dbReference type="RefSeq" id="WP_091476065.1">
    <property type="nucleotide sequence ID" value="NZ_FOIT01000006.1"/>
</dbReference>
<evidence type="ECO:0000313" key="5">
    <source>
        <dbReference type="Proteomes" id="UP000243605"/>
    </source>
</evidence>
<feature type="domain" description="ABC transporter" evidence="3">
    <location>
        <begin position="327"/>
        <end position="542"/>
    </location>
</feature>
<dbReference type="GO" id="GO:0005524">
    <property type="term" value="F:ATP binding"/>
    <property type="evidence" value="ECO:0007669"/>
    <property type="project" value="UniProtKB-KW"/>
</dbReference>
<dbReference type="PANTHER" id="PTHR42855:SF2">
    <property type="entry name" value="DRUG RESISTANCE ABC TRANSPORTER,ATP-BINDING PROTEIN"/>
    <property type="match status" value="1"/>
</dbReference>
<dbReference type="Gene3D" id="3.40.50.300">
    <property type="entry name" value="P-loop containing nucleotide triphosphate hydrolases"/>
    <property type="match status" value="2"/>
</dbReference>
<dbReference type="InterPro" id="IPR003593">
    <property type="entry name" value="AAA+_ATPase"/>
</dbReference>
<dbReference type="AlphaFoldDB" id="A0A662Z716"/>
<dbReference type="SUPFAM" id="SSF52540">
    <property type="entry name" value="P-loop containing nucleoside triphosphate hydrolases"/>
    <property type="match status" value="2"/>
</dbReference>
<organism evidence="4 5">
    <name type="scientific">Aliicoccus persicus</name>
    <dbReference type="NCBI Taxonomy" id="930138"/>
    <lineage>
        <taxon>Bacteria</taxon>
        <taxon>Bacillati</taxon>
        <taxon>Bacillota</taxon>
        <taxon>Bacilli</taxon>
        <taxon>Bacillales</taxon>
        <taxon>Staphylococcaceae</taxon>
        <taxon>Aliicoccus</taxon>
    </lineage>
</organism>